<dbReference type="AlphaFoldDB" id="A0A6J8D8G9"/>
<dbReference type="EMBL" id="CACVKT020007050">
    <property type="protein sequence ID" value="CAC5405003.1"/>
    <property type="molecule type" value="Genomic_DNA"/>
</dbReference>
<dbReference type="OrthoDB" id="10443722at2759"/>
<proteinExistence type="predicted"/>
<evidence type="ECO:0000313" key="2">
    <source>
        <dbReference type="Proteomes" id="UP000507470"/>
    </source>
</evidence>
<accession>A0A6J8D8G9</accession>
<sequence>MDLVRKSVRHYNSDSKILIRSEYENNYTLNLKKSLKNKLESTKRSEIEYVRTRGGVTVKLDAISFELFIYACEQLYVDSNNYDLTKTTGTDKLSNNVQYSFEIMKKGTEPVTYIINAYLTKCSLLINGRNVQSFMDNDGKQLHIIMSNTTIQGAKINVGFLNQNLASKLETALESIDNPRDTVESKTTETALKKATEKCYKCNRTCKS</sequence>
<dbReference type="Proteomes" id="UP000507470">
    <property type="component" value="Unassembled WGS sequence"/>
</dbReference>
<gene>
    <name evidence="1" type="ORF">MCOR_38732</name>
</gene>
<organism evidence="1 2">
    <name type="scientific">Mytilus coruscus</name>
    <name type="common">Sea mussel</name>
    <dbReference type="NCBI Taxonomy" id="42192"/>
    <lineage>
        <taxon>Eukaryota</taxon>
        <taxon>Metazoa</taxon>
        <taxon>Spiralia</taxon>
        <taxon>Lophotrochozoa</taxon>
        <taxon>Mollusca</taxon>
        <taxon>Bivalvia</taxon>
        <taxon>Autobranchia</taxon>
        <taxon>Pteriomorphia</taxon>
        <taxon>Mytilida</taxon>
        <taxon>Mytiloidea</taxon>
        <taxon>Mytilidae</taxon>
        <taxon>Mytilinae</taxon>
        <taxon>Mytilus</taxon>
    </lineage>
</organism>
<name>A0A6J8D8G9_MYTCO</name>
<keyword evidence="2" id="KW-1185">Reference proteome</keyword>
<reference evidence="1 2" key="1">
    <citation type="submission" date="2020-06" db="EMBL/GenBank/DDBJ databases">
        <authorList>
            <person name="Li R."/>
            <person name="Bekaert M."/>
        </authorList>
    </citation>
    <scope>NUCLEOTIDE SEQUENCE [LARGE SCALE GENOMIC DNA]</scope>
    <source>
        <strain evidence="2">wild</strain>
    </source>
</reference>
<evidence type="ECO:0000313" key="1">
    <source>
        <dbReference type="EMBL" id="CAC5405003.1"/>
    </source>
</evidence>
<protein>
    <submittedName>
        <fullName evidence="1">Uncharacterized protein</fullName>
    </submittedName>
</protein>